<proteinExistence type="predicted"/>
<dbReference type="EMBL" id="UYRT01005981">
    <property type="protein sequence ID" value="VDK39734.1"/>
    <property type="molecule type" value="Genomic_DNA"/>
</dbReference>
<evidence type="ECO:0000313" key="1">
    <source>
        <dbReference type="EMBL" id="VDK39734.1"/>
    </source>
</evidence>
<keyword evidence="2" id="KW-1185">Reference proteome</keyword>
<evidence type="ECO:0000313" key="3">
    <source>
        <dbReference type="WBParaSite" id="GPUH_0000348201-mRNA-1"/>
    </source>
</evidence>
<sequence>EITSPVASGVRQTIENLSTPLPSTFPDFQSELSGISVGNELGGEAAIVPVEDESDQLWIDILTQAVSRCGNNHNRIARYAQAVVDEAMSISLRLISDQRYSMIEEDAQSTPNDPDARTRAWNKAKTEFIDKIYQKYEGAIRSKANLRCPAKIDNKRFLRKVRRRLL</sequence>
<organism evidence="3">
    <name type="scientific">Gongylonema pulchrum</name>
    <dbReference type="NCBI Taxonomy" id="637853"/>
    <lineage>
        <taxon>Eukaryota</taxon>
        <taxon>Metazoa</taxon>
        <taxon>Ecdysozoa</taxon>
        <taxon>Nematoda</taxon>
        <taxon>Chromadorea</taxon>
        <taxon>Rhabditida</taxon>
        <taxon>Spirurina</taxon>
        <taxon>Spiruromorpha</taxon>
        <taxon>Spiruroidea</taxon>
        <taxon>Gongylonematidae</taxon>
        <taxon>Gongylonema</taxon>
    </lineage>
</organism>
<reference evidence="1 2" key="2">
    <citation type="submission" date="2018-11" db="EMBL/GenBank/DDBJ databases">
        <authorList>
            <consortium name="Pathogen Informatics"/>
        </authorList>
    </citation>
    <scope>NUCLEOTIDE SEQUENCE [LARGE SCALE GENOMIC DNA]</scope>
</reference>
<dbReference type="AlphaFoldDB" id="A0A183D435"/>
<evidence type="ECO:0000313" key="2">
    <source>
        <dbReference type="Proteomes" id="UP000271098"/>
    </source>
</evidence>
<dbReference type="WBParaSite" id="GPUH_0000348201-mRNA-1">
    <property type="protein sequence ID" value="GPUH_0000348201-mRNA-1"/>
    <property type="gene ID" value="GPUH_0000348201"/>
</dbReference>
<dbReference type="OrthoDB" id="5864217at2759"/>
<reference evidence="3" key="1">
    <citation type="submission" date="2016-06" db="UniProtKB">
        <authorList>
            <consortium name="WormBaseParasite"/>
        </authorList>
    </citation>
    <scope>IDENTIFICATION</scope>
</reference>
<protein>
    <submittedName>
        <fullName evidence="3">Helicase</fullName>
    </submittedName>
</protein>
<dbReference type="Proteomes" id="UP000271098">
    <property type="component" value="Unassembled WGS sequence"/>
</dbReference>
<accession>A0A183D435</accession>
<name>A0A183D435_9BILA</name>
<gene>
    <name evidence="1" type="ORF">GPUH_LOCUS3476</name>
</gene>